<sequence length="75" mass="8429">MSIEQLFINTSLSQKITQNDWEKLSIIANSPLTPEEQLMVRRIVHSVRRGWFCILSPEGRLCAAASEDLSTLSPA</sequence>
<reference evidence="1" key="1">
    <citation type="journal article" date="2020" name="mSystems">
        <title>Genome- and Community-Level Interaction Insights into Carbon Utilization and Element Cycling Functions of Hydrothermarchaeota in Hydrothermal Sediment.</title>
        <authorList>
            <person name="Zhou Z."/>
            <person name="Liu Y."/>
            <person name="Xu W."/>
            <person name="Pan J."/>
            <person name="Luo Z.H."/>
            <person name="Li M."/>
        </authorList>
    </citation>
    <scope>NUCLEOTIDE SEQUENCE [LARGE SCALE GENOMIC DNA]</scope>
    <source>
        <strain evidence="1">SpSt-374</strain>
    </source>
</reference>
<dbReference type="AlphaFoldDB" id="A0A7C3VI33"/>
<gene>
    <name evidence="1" type="ORF">ENR15_14490</name>
</gene>
<name>A0A7C3VI33_9CYAN</name>
<organism evidence="1">
    <name type="scientific">Planktothricoides sp. SpSt-374</name>
    <dbReference type="NCBI Taxonomy" id="2282167"/>
    <lineage>
        <taxon>Bacteria</taxon>
        <taxon>Bacillati</taxon>
        <taxon>Cyanobacteriota</taxon>
        <taxon>Cyanophyceae</taxon>
        <taxon>Oscillatoriophycideae</taxon>
        <taxon>Oscillatoriales</taxon>
        <taxon>Oscillatoriaceae</taxon>
        <taxon>Planktothricoides</taxon>
    </lineage>
</organism>
<accession>A0A7C3VI33</accession>
<comment type="caution">
    <text evidence="1">The sequence shown here is derived from an EMBL/GenBank/DDBJ whole genome shotgun (WGS) entry which is preliminary data.</text>
</comment>
<evidence type="ECO:0000313" key="1">
    <source>
        <dbReference type="EMBL" id="HGG01813.1"/>
    </source>
</evidence>
<protein>
    <submittedName>
        <fullName evidence="1">Uncharacterized protein</fullName>
    </submittedName>
</protein>
<proteinExistence type="predicted"/>
<dbReference type="EMBL" id="DSPX01000145">
    <property type="protein sequence ID" value="HGG01813.1"/>
    <property type="molecule type" value="Genomic_DNA"/>
</dbReference>